<dbReference type="GO" id="GO:0019677">
    <property type="term" value="P:NAD+ catabolic process"/>
    <property type="evidence" value="ECO:0007669"/>
    <property type="project" value="TreeGrafter"/>
</dbReference>
<keyword evidence="4" id="KW-0460">Magnesium</keyword>
<dbReference type="PROSITE" id="PS51462">
    <property type="entry name" value="NUDIX"/>
    <property type="match status" value="1"/>
</dbReference>
<gene>
    <name evidence="7" type="ORF">FPL22_03795</name>
</gene>
<comment type="cofactor">
    <cofactor evidence="1">
        <name>Mg(2+)</name>
        <dbReference type="ChEBI" id="CHEBI:18420"/>
    </cofactor>
</comment>
<dbReference type="GO" id="GO:0006742">
    <property type="term" value="P:NADP+ catabolic process"/>
    <property type="evidence" value="ECO:0007669"/>
    <property type="project" value="TreeGrafter"/>
</dbReference>
<dbReference type="Pfam" id="PF00293">
    <property type="entry name" value="NUDIX"/>
    <property type="match status" value="1"/>
</dbReference>
<evidence type="ECO:0000313" key="8">
    <source>
        <dbReference type="Proteomes" id="UP000315648"/>
    </source>
</evidence>
<dbReference type="PANTHER" id="PTHR42904:SF12">
    <property type="entry name" value="ADP-RIBOSE PYROPHOSPHATASE-RELATED"/>
    <property type="match status" value="1"/>
</dbReference>
<evidence type="ECO:0000256" key="2">
    <source>
        <dbReference type="ARBA" id="ARBA00022723"/>
    </source>
</evidence>
<reference evidence="7 8" key="1">
    <citation type="submission" date="2019-07" db="EMBL/GenBank/DDBJ databases">
        <title>Description of 53C-WASEF.</title>
        <authorList>
            <person name="Pitt A."/>
            <person name="Hahn M.W."/>
        </authorList>
    </citation>
    <scope>NUCLEOTIDE SEQUENCE [LARGE SCALE GENOMIC DNA]</scope>
    <source>
        <strain evidence="7 8">53C-WASEF</strain>
    </source>
</reference>
<comment type="caution">
    <text evidence="7">The sequence shown here is derived from an EMBL/GenBank/DDBJ whole genome shotgun (WGS) entry which is preliminary data.</text>
</comment>
<dbReference type="CDD" id="cd04681">
    <property type="entry name" value="NUDIX_Hydrolase"/>
    <property type="match status" value="1"/>
</dbReference>
<dbReference type="InterPro" id="IPR050241">
    <property type="entry name" value="NAD-cap_RNA_hydrolase_NudC"/>
</dbReference>
<protein>
    <submittedName>
        <fullName evidence="7">NUDIX domain-containing protein</fullName>
    </submittedName>
</protein>
<sequence length="223" mass="25201">MRPLHAALREPCRIRIWEEFPRLSPRLPAIDQGLKPMPTLNDSYTHCPLCGSPDYTREPQGRRHCRACDHREFNNPIVAVAALILDPSGRLLLIRRARNPGLGLLAMPGGFVDDGESLEQAVQREITEEIGLVLTDVGYLCSHPNRYTYRELTRPVCDVFFHARAASFDVILQRDEVSDWLLRPPAEIDPRELAFDSMRHALAVFQIQSVSVRKGKAGRSALL</sequence>
<dbReference type="PROSITE" id="PS00893">
    <property type="entry name" value="NUDIX_BOX"/>
    <property type="match status" value="1"/>
</dbReference>
<dbReference type="EMBL" id="VMBG01000001">
    <property type="protein sequence ID" value="TSJ78432.1"/>
    <property type="molecule type" value="Genomic_DNA"/>
</dbReference>
<dbReference type="GO" id="GO:0005829">
    <property type="term" value="C:cytosol"/>
    <property type="evidence" value="ECO:0007669"/>
    <property type="project" value="TreeGrafter"/>
</dbReference>
<dbReference type="GO" id="GO:0035529">
    <property type="term" value="F:NADH pyrophosphatase activity"/>
    <property type="evidence" value="ECO:0007669"/>
    <property type="project" value="TreeGrafter"/>
</dbReference>
<proteinExistence type="inferred from homology"/>
<dbReference type="SUPFAM" id="SSF55811">
    <property type="entry name" value="Nudix"/>
    <property type="match status" value="1"/>
</dbReference>
<dbReference type="OrthoDB" id="9786141at2"/>
<dbReference type="Gene3D" id="3.90.79.10">
    <property type="entry name" value="Nucleoside Triphosphate Pyrophosphohydrolase"/>
    <property type="match status" value="1"/>
</dbReference>
<keyword evidence="2" id="KW-0479">Metal-binding</keyword>
<dbReference type="AlphaFoldDB" id="A0A556QPA6"/>
<comment type="similarity">
    <text evidence="5">Belongs to the Nudix hydrolase family.</text>
</comment>
<organism evidence="7 8">
    <name type="scientific">Rariglobus hedericola</name>
    <dbReference type="NCBI Taxonomy" id="2597822"/>
    <lineage>
        <taxon>Bacteria</taxon>
        <taxon>Pseudomonadati</taxon>
        <taxon>Verrucomicrobiota</taxon>
        <taxon>Opitutia</taxon>
        <taxon>Opitutales</taxon>
        <taxon>Opitutaceae</taxon>
        <taxon>Rariglobus</taxon>
    </lineage>
</organism>
<dbReference type="InterPro" id="IPR020476">
    <property type="entry name" value="Nudix_hydrolase"/>
</dbReference>
<dbReference type="InterPro" id="IPR020084">
    <property type="entry name" value="NUDIX_hydrolase_CS"/>
</dbReference>
<name>A0A556QPA6_9BACT</name>
<feature type="domain" description="Nudix hydrolase" evidence="6">
    <location>
        <begin position="75"/>
        <end position="206"/>
    </location>
</feature>
<evidence type="ECO:0000259" key="6">
    <source>
        <dbReference type="PROSITE" id="PS51462"/>
    </source>
</evidence>
<accession>A0A556QPA6</accession>
<dbReference type="GO" id="GO:0046872">
    <property type="term" value="F:metal ion binding"/>
    <property type="evidence" value="ECO:0007669"/>
    <property type="project" value="UniProtKB-KW"/>
</dbReference>
<dbReference type="InterPro" id="IPR015797">
    <property type="entry name" value="NUDIX_hydrolase-like_dom_sf"/>
</dbReference>
<evidence type="ECO:0000256" key="1">
    <source>
        <dbReference type="ARBA" id="ARBA00001946"/>
    </source>
</evidence>
<evidence type="ECO:0000256" key="4">
    <source>
        <dbReference type="ARBA" id="ARBA00022842"/>
    </source>
</evidence>
<keyword evidence="8" id="KW-1185">Reference proteome</keyword>
<evidence type="ECO:0000313" key="7">
    <source>
        <dbReference type="EMBL" id="TSJ78432.1"/>
    </source>
</evidence>
<dbReference type="Proteomes" id="UP000315648">
    <property type="component" value="Unassembled WGS sequence"/>
</dbReference>
<dbReference type="PANTHER" id="PTHR42904">
    <property type="entry name" value="NUDIX HYDROLASE, NUDC SUBFAMILY"/>
    <property type="match status" value="1"/>
</dbReference>
<keyword evidence="3 5" id="KW-0378">Hydrolase</keyword>
<dbReference type="PRINTS" id="PR00502">
    <property type="entry name" value="NUDIXFAMILY"/>
</dbReference>
<evidence type="ECO:0000256" key="5">
    <source>
        <dbReference type="RuleBase" id="RU003476"/>
    </source>
</evidence>
<dbReference type="InterPro" id="IPR000086">
    <property type="entry name" value="NUDIX_hydrolase_dom"/>
</dbReference>
<evidence type="ECO:0000256" key="3">
    <source>
        <dbReference type="ARBA" id="ARBA00022801"/>
    </source>
</evidence>